<keyword evidence="2" id="KW-0560">Oxidoreductase</keyword>
<evidence type="ECO:0000256" key="2">
    <source>
        <dbReference type="ARBA" id="ARBA00023002"/>
    </source>
</evidence>
<feature type="domain" description="Plastocyanin-like" evidence="5">
    <location>
        <begin position="42"/>
        <end position="153"/>
    </location>
</feature>
<dbReference type="Pfam" id="PF07731">
    <property type="entry name" value="Cu-oxidase_2"/>
    <property type="match status" value="1"/>
</dbReference>
<organism evidence="6 7">
    <name type="scientific">Emticicia aquatilis</name>
    <dbReference type="NCBI Taxonomy" id="1537369"/>
    <lineage>
        <taxon>Bacteria</taxon>
        <taxon>Pseudomonadati</taxon>
        <taxon>Bacteroidota</taxon>
        <taxon>Cytophagia</taxon>
        <taxon>Cytophagales</taxon>
        <taxon>Leadbetterellaceae</taxon>
        <taxon>Emticicia</taxon>
    </lineage>
</organism>
<dbReference type="PROSITE" id="PS00079">
    <property type="entry name" value="MULTICOPPER_OXIDASE1"/>
    <property type="match status" value="1"/>
</dbReference>
<proteinExistence type="predicted"/>
<dbReference type="InterPro" id="IPR011707">
    <property type="entry name" value="Cu-oxidase-like_N"/>
</dbReference>
<evidence type="ECO:0000313" key="6">
    <source>
        <dbReference type="EMBL" id="GGD48140.1"/>
    </source>
</evidence>
<dbReference type="EMBL" id="BMKK01000002">
    <property type="protein sequence ID" value="GGD48140.1"/>
    <property type="molecule type" value="Genomic_DNA"/>
</dbReference>
<dbReference type="Gene3D" id="2.60.40.420">
    <property type="entry name" value="Cupredoxins - blue copper proteins"/>
    <property type="match status" value="3"/>
</dbReference>
<dbReference type="InterPro" id="IPR002355">
    <property type="entry name" value="Cu_oxidase_Cu_BS"/>
</dbReference>
<protein>
    <submittedName>
        <fullName evidence="6">Bilirubin oxidase</fullName>
    </submittedName>
</protein>
<gene>
    <name evidence="6" type="ORF">GCM10011514_10180</name>
</gene>
<dbReference type="InterPro" id="IPR011706">
    <property type="entry name" value="Cu-oxidase_C"/>
</dbReference>
<evidence type="ECO:0000259" key="5">
    <source>
        <dbReference type="Pfam" id="PF07732"/>
    </source>
</evidence>
<keyword evidence="7" id="KW-1185">Reference proteome</keyword>
<evidence type="ECO:0000313" key="7">
    <source>
        <dbReference type="Proteomes" id="UP000609064"/>
    </source>
</evidence>
<comment type="caution">
    <text evidence="6">The sequence shown here is derived from an EMBL/GenBank/DDBJ whole genome shotgun (WGS) entry which is preliminary data.</text>
</comment>
<sequence length="458" mass="50693">MGNMNMGGSDPVPVSGDTTFKNALKIPETITSPSNMIAQAVQDTVMDGKNAKYIGYRSGLLGPTFRLQKGANFNIKFSNQLAEHTNIHWHGLVIPAEMDGHPDQMVMPNENFNYQFTVNQQAGTNWYHPHPHGLTGKQVTQGLAGFFIVESSEEKALNLPNGSYEVPLVIQDKRFNTDATIKYSPTMMEIMSGYMGDNILVNGTASPYLNVSTRFYRFRVLNGSSARIYNLALSNGANFYVIGADSGMLEKPESVNSLLLASGERVDILVDFTNIALNTEVYLENKTFTGMGTAQGTQAFKVMKFIVNKQETDTFKVPSSLISLAKLSNATKNRSFALTMDMANMSGGMHKINGKIYSATRIDETVAVGSTETWEFDNSTGDEPHPMHIHGVQFQVVSRTGGRNTILPQEKAWKDTVLVAPTEKVKVIVKFEQKGKFVFHCHNLEHEDDGMMLNFEVK</sequence>
<evidence type="ECO:0000256" key="1">
    <source>
        <dbReference type="ARBA" id="ARBA00022723"/>
    </source>
</evidence>
<reference evidence="6" key="1">
    <citation type="journal article" date="2014" name="Int. J. Syst. Evol. Microbiol.">
        <title>Complete genome sequence of Corynebacterium casei LMG S-19264T (=DSM 44701T), isolated from a smear-ripened cheese.</title>
        <authorList>
            <consortium name="US DOE Joint Genome Institute (JGI-PGF)"/>
            <person name="Walter F."/>
            <person name="Albersmeier A."/>
            <person name="Kalinowski J."/>
            <person name="Ruckert C."/>
        </authorList>
    </citation>
    <scope>NUCLEOTIDE SEQUENCE</scope>
    <source>
        <strain evidence="6">CGMCC 1.15958</strain>
    </source>
</reference>
<dbReference type="PROSITE" id="PS00080">
    <property type="entry name" value="MULTICOPPER_OXIDASE2"/>
    <property type="match status" value="1"/>
</dbReference>
<keyword evidence="1" id="KW-0479">Metal-binding</keyword>
<dbReference type="AlphaFoldDB" id="A0A916YK65"/>
<dbReference type="InterPro" id="IPR008972">
    <property type="entry name" value="Cupredoxin"/>
</dbReference>
<dbReference type="GO" id="GO:0005507">
    <property type="term" value="F:copper ion binding"/>
    <property type="evidence" value="ECO:0007669"/>
    <property type="project" value="InterPro"/>
</dbReference>
<dbReference type="Pfam" id="PF00394">
    <property type="entry name" value="Cu-oxidase"/>
    <property type="match status" value="1"/>
</dbReference>
<dbReference type="InterPro" id="IPR033138">
    <property type="entry name" value="Cu_oxidase_CS"/>
</dbReference>
<accession>A0A916YK65</accession>
<dbReference type="Proteomes" id="UP000609064">
    <property type="component" value="Unassembled WGS sequence"/>
</dbReference>
<feature type="domain" description="Plastocyanin-like" evidence="3">
    <location>
        <begin position="196"/>
        <end position="274"/>
    </location>
</feature>
<dbReference type="PANTHER" id="PTHR48267:SF1">
    <property type="entry name" value="BILIRUBIN OXIDASE"/>
    <property type="match status" value="1"/>
</dbReference>
<dbReference type="InterPro" id="IPR001117">
    <property type="entry name" value="Cu-oxidase_2nd"/>
</dbReference>
<evidence type="ECO:0000259" key="4">
    <source>
        <dbReference type="Pfam" id="PF07731"/>
    </source>
</evidence>
<dbReference type="Pfam" id="PF07732">
    <property type="entry name" value="Cu-oxidase_3"/>
    <property type="match status" value="1"/>
</dbReference>
<dbReference type="GO" id="GO:0016491">
    <property type="term" value="F:oxidoreductase activity"/>
    <property type="evidence" value="ECO:0007669"/>
    <property type="project" value="UniProtKB-KW"/>
</dbReference>
<name>A0A916YK65_9BACT</name>
<dbReference type="InterPro" id="IPR045087">
    <property type="entry name" value="Cu-oxidase_fam"/>
</dbReference>
<reference evidence="6" key="2">
    <citation type="submission" date="2020-09" db="EMBL/GenBank/DDBJ databases">
        <authorList>
            <person name="Sun Q."/>
            <person name="Zhou Y."/>
        </authorList>
    </citation>
    <scope>NUCLEOTIDE SEQUENCE</scope>
    <source>
        <strain evidence="6">CGMCC 1.15958</strain>
    </source>
</reference>
<evidence type="ECO:0000259" key="3">
    <source>
        <dbReference type="Pfam" id="PF00394"/>
    </source>
</evidence>
<dbReference type="SUPFAM" id="SSF49503">
    <property type="entry name" value="Cupredoxins"/>
    <property type="match status" value="3"/>
</dbReference>
<dbReference type="PANTHER" id="PTHR48267">
    <property type="entry name" value="CUPREDOXIN SUPERFAMILY PROTEIN"/>
    <property type="match status" value="1"/>
</dbReference>
<feature type="domain" description="Plastocyanin-like" evidence="4">
    <location>
        <begin position="339"/>
        <end position="458"/>
    </location>
</feature>